<dbReference type="Proteomes" id="UP000623129">
    <property type="component" value="Unassembled WGS sequence"/>
</dbReference>
<feature type="compositionally biased region" description="Polar residues" evidence="9">
    <location>
        <begin position="164"/>
        <end position="178"/>
    </location>
</feature>
<name>A0A833QQI4_9POAL</name>
<reference evidence="12" key="1">
    <citation type="submission" date="2020-01" db="EMBL/GenBank/DDBJ databases">
        <title>Genome sequence of Kobresia littledalei, the first chromosome-level genome in the family Cyperaceae.</title>
        <authorList>
            <person name="Qu G."/>
        </authorList>
    </citation>
    <scope>NUCLEOTIDE SEQUENCE</scope>
    <source>
        <strain evidence="12">C.B.Clarke</strain>
        <tissue evidence="12">Leaf</tissue>
    </source>
</reference>
<feature type="region of interest" description="Disordered" evidence="9">
    <location>
        <begin position="137"/>
        <end position="178"/>
    </location>
</feature>
<dbReference type="OrthoDB" id="153872at2759"/>
<dbReference type="InterPro" id="IPR052453">
    <property type="entry name" value="CONSTANS-like_ZF"/>
</dbReference>
<dbReference type="GO" id="GO:0008270">
    <property type="term" value="F:zinc ion binding"/>
    <property type="evidence" value="ECO:0007669"/>
    <property type="project" value="UniProtKB-KW"/>
</dbReference>
<comment type="similarity">
    <text evidence="2">Belongs to the CONSTANS family.</text>
</comment>
<evidence type="ECO:0000256" key="7">
    <source>
        <dbReference type="PROSITE-ProRule" id="PRU00024"/>
    </source>
</evidence>
<feature type="domain" description="CCT" evidence="11">
    <location>
        <begin position="361"/>
        <end position="403"/>
    </location>
</feature>
<dbReference type="SMART" id="SM00336">
    <property type="entry name" value="BBOX"/>
    <property type="match status" value="1"/>
</dbReference>
<dbReference type="PROSITE" id="PS51017">
    <property type="entry name" value="CCT"/>
    <property type="match status" value="1"/>
</dbReference>
<dbReference type="PROSITE" id="PS50119">
    <property type="entry name" value="ZF_BBOX"/>
    <property type="match status" value="1"/>
</dbReference>
<gene>
    <name evidence="12" type="ORF">FCM35_KLT02926</name>
</gene>
<comment type="subcellular location">
    <subcellularLocation>
        <location evidence="1 8">Nucleus</location>
    </subcellularLocation>
</comment>
<dbReference type="InterPro" id="IPR000315">
    <property type="entry name" value="Znf_B-box"/>
</dbReference>
<dbReference type="GO" id="GO:0006355">
    <property type="term" value="P:regulation of DNA-templated transcription"/>
    <property type="evidence" value="ECO:0007669"/>
    <property type="project" value="TreeGrafter"/>
</dbReference>
<evidence type="ECO:0000313" key="12">
    <source>
        <dbReference type="EMBL" id="KAF3331520.1"/>
    </source>
</evidence>
<keyword evidence="3" id="KW-0479">Metal-binding</keyword>
<dbReference type="GO" id="GO:0005634">
    <property type="term" value="C:nucleus"/>
    <property type="evidence" value="ECO:0007669"/>
    <property type="project" value="UniProtKB-SubCell"/>
</dbReference>
<dbReference type="AlphaFoldDB" id="A0A833QQI4"/>
<protein>
    <submittedName>
        <fullName evidence="12">Zinc finger protein CONSTANS-LIKE 16</fullName>
    </submittedName>
</protein>
<dbReference type="Pfam" id="PF06203">
    <property type="entry name" value="CCT"/>
    <property type="match status" value="1"/>
</dbReference>
<dbReference type="InterPro" id="IPR010402">
    <property type="entry name" value="CCT_domain"/>
</dbReference>
<evidence type="ECO:0000256" key="1">
    <source>
        <dbReference type="ARBA" id="ARBA00004123"/>
    </source>
</evidence>
<evidence type="ECO:0000256" key="9">
    <source>
        <dbReference type="SAM" id="MobiDB-lite"/>
    </source>
</evidence>
<proteinExistence type="inferred from homology"/>
<evidence type="ECO:0000256" key="3">
    <source>
        <dbReference type="ARBA" id="ARBA00022723"/>
    </source>
</evidence>
<evidence type="ECO:0000256" key="8">
    <source>
        <dbReference type="PROSITE-ProRule" id="PRU00357"/>
    </source>
</evidence>
<feature type="domain" description="B box-type" evidence="10">
    <location>
        <begin position="16"/>
        <end position="63"/>
    </location>
</feature>
<keyword evidence="4 7" id="KW-0863">Zinc-finger</keyword>
<evidence type="ECO:0000313" key="13">
    <source>
        <dbReference type="Proteomes" id="UP000623129"/>
    </source>
</evidence>
<dbReference type="PANTHER" id="PTHR31874">
    <property type="entry name" value="CCT MOTIF FAMILY PROTEIN, EXPRESSED"/>
    <property type="match status" value="1"/>
</dbReference>
<keyword evidence="13" id="KW-1185">Reference proteome</keyword>
<accession>A0A833QQI4</accession>
<dbReference type="CDD" id="cd19821">
    <property type="entry name" value="Bbox1_BBX-like"/>
    <property type="match status" value="1"/>
</dbReference>
<dbReference type="EMBL" id="SWLB01000012">
    <property type="protein sequence ID" value="KAF3331520.1"/>
    <property type="molecule type" value="Genomic_DNA"/>
</dbReference>
<keyword evidence="5" id="KW-0862">Zinc</keyword>
<keyword evidence="6 8" id="KW-0539">Nucleus</keyword>
<evidence type="ECO:0000256" key="6">
    <source>
        <dbReference type="ARBA" id="ARBA00023242"/>
    </source>
</evidence>
<dbReference type="PANTHER" id="PTHR31874:SF1">
    <property type="entry name" value="ZINC FINGER PROTEIN CONSTANS-LIKE 6"/>
    <property type="match status" value="1"/>
</dbReference>
<evidence type="ECO:0000256" key="2">
    <source>
        <dbReference type="ARBA" id="ARBA00010024"/>
    </source>
</evidence>
<organism evidence="12 13">
    <name type="scientific">Carex littledalei</name>
    <dbReference type="NCBI Taxonomy" id="544730"/>
    <lineage>
        <taxon>Eukaryota</taxon>
        <taxon>Viridiplantae</taxon>
        <taxon>Streptophyta</taxon>
        <taxon>Embryophyta</taxon>
        <taxon>Tracheophyta</taxon>
        <taxon>Spermatophyta</taxon>
        <taxon>Magnoliopsida</taxon>
        <taxon>Liliopsida</taxon>
        <taxon>Poales</taxon>
        <taxon>Cyperaceae</taxon>
        <taxon>Cyperoideae</taxon>
        <taxon>Cariceae</taxon>
        <taxon>Carex</taxon>
        <taxon>Carex subgen. Euthyceras</taxon>
    </lineage>
</organism>
<evidence type="ECO:0000259" key="11">
    <source>
        <dbReference type="PROSITE" id="PS51017"/>
    </source>
</evidence>
<evidence type="ECO:0000256" key="4">
    <source>
        <dbReference type="ARBA" id="ARBA00022771"/>
    </source>
</evidence>
<dbReference type="InterPro" id="IPR049808">
    <property type="entry name" value="CONSTANS-like_Bbox1"/>
</dbReference>
<feature type="region of interest" description="Disordered" evidence="9">
    <location>
        <begin position="94"/>
        <end position="123"/>
    </location>
</feature>
<evidence type="ECO:0000259" key="10">
    <source>
        <dbReference type="PROSITE" id="PS50119"/>
    </source>
</evidence>
<evidence type="ECO:0000256" key="5">
    <source>
        <dbReference type="ARBA" id="ARBA00022833"/>
    </source>
</evidence>
<sequence>MSSREKEKVAGAVGGKTARACDGCLRRRARWYCAADDAFLCQSCDTSVHSANPLARRHERLRLRVSSLPTLPSSTVVKVEELVEPAWYTRKARTPRGKHGAMARRVVPESVESSDENKEEEHLPHRVPIFDPALAEFCSPPPLEDSNNSSKGEEMEGDSLKSVPVSSQFNVSPSTNDSMVMNFTPSDAELNEFAADMEALLGQNSDNSFDMESLGLVESPEEIDGANVKLEIDNGEANMVLCEADLLEAEVSGEMLDIDFDCGSPMTLEEGDEKIKVGNITCHEVTTPYIQHKKIVLSLDYEAIIASWGSSPWTDGERPQVRLDECWPDYSGMWIGSARGGVGSHGYDKTGAVRSGMDGGREARVSRYREKRRTRLFSKKIRYEVRKLNAEKRPRMKGRFVKRSSSLV</sequence>
<dbReference type="Pfam" id="PF00643">
    <property type="entry name" value="zf-B_box"/>
    <property type="match status" value="1"/>
</dbReference>
<comment type="caution">
    <text evidence="12">The sequence shown here is derived from an EMBL/GenBank/DDBJ whole genome shotgun (WGS) entry which is preliminary data.</text>
</comment>